<organism evidence="2 3">
    <name type="scientific">Ostreococcus tauri</name>
    <name type="common">Marine green alga</name>
    <dbReference type="NCBI Taxonomy" id="70448"/>
    <lineage>
        <taxon>Eukaryota</taxon>
        <taxon>Viridiplantae</taxon>
        <taxon>Chlorophyta</taxon>
        <taxon>Mamiellophyceae</taxon>
        <taxon>Mamiellales</taxon>
        <taxon>Bathycoccaceae</taxon>
        <taxon>Ostreococcus</taxon>
    </lineage>
</organism>
<dbReference type="OrthoDB" id="498092at2759"/>
<sequence length="141" mass="15551">MSLDLYDIAMQAYFSLYGLTMTTDPDMFWSAKGIMRVPYVTAFGGATSAVGFFARMTGLGFVIMVLGRRAGTPKATFAKQALAFHVLSTKWFCDLTQVVSTRRSPSIFIPWAWKLQVFVNIVLALWGIVALGGPKKALKLD</sequence>
<protein>
    <submittedName>
        <fullName evidence="2">Unnamed product</fullName>
    </submittedName>
</protein>
<dbReference type="EMBL" id="CAID01000016">
    <property type="protein sequence ID" value="CEG00381.1"/>
    <property type="molecule type" value="Genomic_DNA"/>
</dbReference>
<dbReference type="RefSeq" id="XP_003083633.2">
    <property type="nucleotide sequence ID" value="XM_003083585.2"/>
</dbReference>
<keyword evidence="1" id="KW-0472">Membrane</keyword>
<dbReference type="KEGG" id="ota:OT_ostta16g01740"/>
<evidence type="ECO:0000313" key="3">
    <source>
        <dbReference type="Proteomes" id="UP000009170"/>
    </source>
</evidence>
<dbReference type="GeneID" id="9831072"/>
<reference evidence="2 3" key="2">
    <citation type="journal article" date="2014" name="BMC Genomics">
        <title>An improved genome of the model marine alga Ostreococcus tauri unfolds by assessing Illumina de novo assemblies.</title>
        <authorList>
            <person name="Blanc-Mathieu R."/>
            <person name="Verhelst B."/>
            <person name="Derelle E."/>
            <person name="Rombauts S."/>
            <person name="Bouget F.Y."/>
            <person name="Carre I."/>
            <person name="Chateau A."/>
            <person name="Eyre-Walker A."/>
            <person name="Grimsley N."/>
            <person name="Moreau H."/>
            <person name="Piegu B."/>
            <person name="Rivals E."/>
            <person name="Schackwitz W."/>
            <person name="Van de Peer Y."/>
            <person name="Piganeau G."/>
        </authorList>
    </citation>
    <scope>NUCLEOTIDE SEQUENCE [LARGE SCALE GENOMIC DNA]</scope>
    <source>
        <strain evidence="3">OTTH 0595 / CCAP 157/2 / RCC745</strain>
    </source>
</reference>
<keyword evidence="1" id="KW-0812">Transmembrane</keyword>
<gene>
    <name evidence="2" type="ORF">OT_ostta16g01740</name>
</gene>
<dbReference type="InParanoid" id="A0A096P844"/>
<keyword evidence="1" id="KW-1133">Transmembrane helix</keyword>
<evidence type="ECO:0000313" key="2">
    <source>
        <dbReference type="EMBL" id="CEG00381.1"/>
    </source>
</evidence>
<feature type="transmembrane region" description="Helical" evidence="1">
    <location>
        <begin position="111"/>
        <end position="131"/>
    </location>
</feature>
<comment type="caution">
    <text evidence="2">The sequence shown here is derived from an EMBL/GenBank/DDBJ whole genome shotgun (WGS) entry which is preliminary data.</text>
</comment>
<feature type="transmembrane region" description="Helical" evidence="1">
    <location>
        <begin position="39"/>
        <end position="66"/>
    </location>
</feature>
<dbReference type="Proteomes" id="UP000009170">
    <property type="component" value="Unassembled WGS sequence"/>
</dbReference>
<accession>A0A096P844</accession>
<dbReference type="AlphaFoldDB" id="A0A096P844"/>
<proteinExistence type="predicted"/>
<name>A0A096P844_OSTTA</name>
<evidence type="ECO:0000256" key="1">
    <source>
        <dbReference type="SAM" id="Phobius"/>
    </source>
</evidence>
<keyword evidence="3" id="KW-1185">Reference proteome</keyword>
<reference evidence="3" key="1">
    <citation type="journal article" date="2006" name="Proc. Natl. Acad. Sci. U.S.A.">
        <title>Genome analysis of the smallest free-living eukaryote Ostreococcus tauri unveils many unique features.</title>
        <authorList>
            <person name="Derelle E."/>
            <person name="Ferraz C."/>
            <person name="Rombauts S."/>
            <person name="Rouze P."/>
            <person name="Worden A.Z."/>
            <person name="Robbens S."/>
            <person name="Partensky F."/>
            <person name="Degroeve S."/>
            <person name="Echeynie S."/>
            <person name="Cooke R."/>
            <person name="Saeys Y."/>
            <person name="Wuyts J."/>
            <person name="Jabbari K."/>
            <person name="Bowler C."/>
            <person name="Panaud O."/>
            <person name="Piegu B."/>
            <person name="Ball S.G."/>
            <person name="Ral J.-P."/>
            <person name="Bouget F.-Y."/>
            <person name="Piganeau G."/>
            <person name="De Baets B."/>
            <person name="Picard A."/>
            <person name="Delseny M."/>
            <person name="Demaille J."/>
            <person name="Van de Peer Y."/>
            <person name="Moreau H."/>
        </authorList>
    </citation>
    <scope>NUCLEOTIDE SEQUENCE [LARGE SCALE GENOMIC DNA]</scope>
    <source>
        <strain evidence="3">OTTH 0595 / CCAP 157/2 / RCC745</strain>
    </source>
</reference>